<dbReference type="STRING" id="5288.A0A5C5FU32"/>
<comment type="subcellular location">
    <subcellularLocation>
        <location evidence="1">Nucleus</location>
    </subcellularLocation>
</comment>
<dbReference type="InterPro" id="IPR016024">
    <property type="entry name" value="ARM-type_fold"/>
</dbReference>
<protein>
    <submittedName>
        <fullName evidence="6">Armadillo-type protein</fullName>
    </submittedName>
</protein>
<dbReference type="PANTHER" id="PTHR10997:SF7">
    <property type="entry name" value="IMPORTIN-11"/>
    <property type="match status" value="1"/>
</dbReference>
<evidence type="ECO:0000313" key="7">
    <source>
        <dbReference type="Proteomes" id="UP000311382"/>
    </source>
</evidence>
<dbReference type="Gene3D" id="1.25.10.10">
    <property type="entry name" value="Leucine-rich Repeat Variant"/>
    <property type="match status" value="1"/>
</dbReference>
<dbReference type="InterPro" id="IPR001494">
    <property type="entry name" value="Importin-beta_N"/>
</dbReference>
<accession>A0A5C5FU32</accession>
<dbReference type="SUPFAM" id="SSF48371">
    <property type="entry name" value="ARM repeat"/>
    <property type="match status" value="1"/>
</dbReference>
<dbReference type="SMART" id="SM00913">
    <property type="entry name" value="IBN_N"/>
    <property type="match status" value="1"/>
</dbReference>
<gene>
    <name evidence="6" type="ORF">DMC30DRAFT_441710</name>
</gene>
<evidence type="ECO:0000259" key="5">
    <source>
        <dbReference type="PROSITE" id="PS50166"/>
    </source>
</evidence>
<proteinExistence type="inferred from homology"/>
<organism evidence="6 7">
    <name type="scientific">Rhodotorula diobovata</name>
    <dbReference type="NCBI Taxonomy" id="5288"/>
    <lineage>
        <taxon>Eukaryota</taxon>
        <taxon>Fungi</taxon>
        <taxon>Dikarya</taxon>
        <taxon>Basidiomycota</taxon>
        <taxon>Pucciniomycotina</taxon>
        <taxon>Microbotryomycetes</taxon>
        <taxon>Sporidiobolales</taxon>
        <taxon>Sporidiobolaceae</taxon>
        <taxon>Rhodotorula</taxon>
    </lineage>
</organism>
<dbReference type="PROSITE" id="PS50166">
    <property type="entry name" value="IMPORTIN_B_NT"/>
    <property type="match status" value="1"/>
</dbReference>
<dbReference type="InterPro" id="IPR011989">
    <property type="entry name" value="ARM-like"/>
</dbReference>
<comment type="similarity">
    <text evidence="2">Belongs to the importin beta family.</text>
</comment>
<dbReference type="PANTHER" id="PTHR10997">
    <property type="entry name" value="IMPORTIN-7, 8, 11"/>
    <property type="match status" value="1"/>
</dbReference>
<dbReference type="InterPro" id="IPR058669">
    <property type="entry name" value="TPR_IPO7/11-like"/>
</dbReference>
<reference evidence="6 7" key="1">
    <citation type="submission" date="2019-03" db="EMBL/GenBank/DDBJ databases">
        <title>Rhodosporidium diobovatum UCD-FST 08-225 genome sequencing, assembly, and annotation.</title>
        <authorList>
            <person name="Fakankun I.U."/>
            <person name="Fristensky B."/>
            <person name="Levin D.B."/>
        </authorList>
    </citation>
    <scope>NUCLEOTIDE SEQUENCE [LARGE SCALE GENOMIC DNA]</scope>
    <source>
        <strain evidence="6 7">UCD-FST 08-225</strain>
    </source>
</reference>
<evidence type="ECO:0000313" key="6">
    <source>
        <dbReference type="EMBL" id="TNY19776.1"/>
    </source>
</evidence>
<dbReference type="Pfam" id="PF25758">
    <property type="entry name" value="TPR_IPO11"/>
    <property type="match status" value="1"/>
</dbReference>
<dbReference type="GO" id="GO:0006606">
    <property type="term" value="P:protein import into nucleus"/>
    <property type="evidence" value="ECO:0007669"/>
    <property type="project" value="TreeGrafter"/>
</dbReference>
<dbReference type="GO" id="GO:0031267">
    <property type="term" value="F:small GTPase binding"/>
    <property type="evidence" value="ECO:0007669"/>
    <property type="project" value="InterPro"/>
</dbReference>
<dbReference type="Pfam" id="PF03810">
    <property type="entry name" value="IBN_N"/>
    <property type="match status" value="1"/>
</dbReference>
<evidence type="ECO:0000256" key="3">
    <source>
        <dbReference type="ARBA" id="ARBA00022448"/>
    </source>
</evidence>
<keyword evidence="4" id="KW-0539">Nucleus</keyword>
<keyword evidence="3" id="KW-0813">Transport</keyword>
<dbReference type="EMBL" id="SOZI01000085">
    <property type="protein sequence ID" value="TNY19776.1"/>
    <property type="molecule type" value="Genomic_DNA"/>
</dbReference>
<comment type="caution">
    <text evidence="6">The sequence shown here is derived from an EMBL/GenBank/DDBJ whole genome shotgun (WGS) entry which is preliminary data.</text>
</comment>
<evidence type="ECO:0000256" key="4">
    <source>
        <dbReference type="ARBA" id="ARBA00023242"/>
    </source>
</evidence>
<sequence>MAAPPSSPNDVLEALAHALSPDPSSRKHAADLLAQWALLPGYYSHLVNAIHAREHVPAQIRQQAAIQLKNGVDRYWRRGALHAISPAEKDQIRPRLVALVDESDRVVAKNFALTVGKVARLDYGTEWDFPHTLLGSVQAGFSHPSPSTGLLILNRSLLFLHAAIKQLSSNRMPKGRALMLRLADILFAPLRQLHAQVLQQAVQRIQAEGLAPVGESAGQVDEMECALLAFKSLRYLLLYGYSDPSARDEPRDFFRSSVATLSSLLSLRQQLLASPSSRPAHSTPRLEYLTKHVLLFGKMYRALNSHNAGHFAAMDVALQLEEVYFRVVEDAAADVATLVDDNPLAPYPTRLVVQALLLLKSLLGDWDGSTGLAVPPGFVQQLAHLLITRMLPLRQDDLDKWTEDPEEWMNEEEAERWEFELRPCAEYVLRALLAAFKDELGPSVAGLLQRVSAPQDMAGLLLKEAVYTAVGRSPSDLEASINFKDWLENVLAPECAGEDSAYRLIRRRIAWLLGNWIGEDLAASSRSLIYQLLVHLVSRNASTDAAIRLTAARSLARCDTWDFDQDAFVPLLPRAIDEIVQLLGEVELSDSRMRLNETLGVVIDRVGQHISPYAPQLAEILATLWASTHENHFQTSILVTFTKLAEALGEQSQGLHPQACPIIQLSVDPLQPSHVYLQEDGLELWQVLLRRSSVLSPEMLQLVPALVSLLANGTDALPRCLAIFESYLLLDAPRVLEICATDFFSAIRTFIEGLALESLKVVLHALNTAFQTAPPQCWAAALDASGCFDVAVKVVSAKDTSALITTKYLCALARVILASPETFHHLVAASAARAGVAADTILDAVLSQFVDRLDNMSQGGQRKLAALALAYLIPTTNPVVLGRLTDLVSLWSSVLALTEESEGGDAELYANGEEDGGYAMPDDYQSDVEVDYTETLETTRRAALSARDPIRTHPLKTTIGAKLSEAQALNGGAEAFQANWLGRVDPLLVEELVQRLEGKLSG</sequence>
<evidence type="ECO:0000256" key="1">
    <source>
        <dbReference type="ARBA" id="ARBA00004123"/>
    </source>
</evidence>
<name>A0A5C5FU32_9BASI</name>
<feature type="domain" description="Importin N-terminal" evidence="5">
    <location>
        <begin position="29"/>
        <end position="102"/>
    </location>
</feature>
<evidence type="ECO:0000256" key="2">
    <source>
        <dbReference type="ARBA" id="ARBA00007991"/>
    </source>
</evidence>
<dbReference type="OrthoDB" id="361693at2759"/>
<dbReference type="GO" id="GO:0005635">
    <property type="term" value="C:nuclear envelope"/>
    <property type="evidence" value="ECO:0007669"/>
    <property type="project" value="TreeGrafter"/>
</dbReference>
<dbReference type="GO" id="GO:0005829">
    <property type="term" value="C:cytosol"/>
    <property type="evidence" value="ECO:0007669"/>
    <property type="project" value="TreeGrafter"/>
</dbReference>
<dbReference type="Proteomes" id="UP000311382">
    <property type="component" value="Unassembled WGS sequence"/>
</dbReference>
<dbReference type="AlphaFoldDB" id="A0A5C5FU32"/>
<keyword evidence="7" id="KW-1185">Reference proteome</keyword>